<protein>
    <submittedName>
        <fullName evidence="2">Transmembrane protein</fullName>
    </submittedName>
</protein>
<evidence type="ECO:0000256" key="1">
    <source>
        <dbReference type="SAM" id="SignalP"/>
    </source>
</evidence>
<keyword evidence="1" id="KW-0732">Signal</keyword>
<organism evidence="2">
    <name type="scientific">Mesocestoides corti</name>
    <name type="common">Flatworm</name>
    <dbReference type="NCBI Taxonomy" id="53468"/>
    <lineage>
        <taxon>Eukaryota</taxon>
        <taxon>Metazoa</taxon>
        <taxon>Spiralia</taxon>
        <taxon>Lophotrochozoa</taxon>
        <taxon>Platyhelminthes</taxon>
        <taxon>Cestoda</taxon>
        <taxon>Eucestoda</taxon>
        <taxon>Cyclophyllidea</taxon>
        <taxon>Mesocestoididae</taxon>
        <taxon>Mesocestoides</taxon>
    </lineage>
</organism>
<sequence>LGVSVKGSSVLIYLVLIYLLSRRSTGSSASAGDEIAKFNAADPSAVSLRDGDSSLPTSLPQRRPSLNLVVADIRDST</sequence>
<feature type="chain" id="PRO_5024417069" evidence="1">
    <location>
        <begin position="27"/>
        <end position="77"/>
    </location>
</feature>
<feature type="signal peptide" evidence="1">
    <location>
        <begin position="1"/>
        <end position="26"/>
    </location>
</feature>
<dbReference type="AlphaFoldDB" id="A0A5K3FGH6"/>
<accession>A0A5K3FGH6</accession>
<dbReference type="WBParaSite" id="MCU_008182-RA">
    <property type="protein sequence ID" value="MCU_008182-RA"/>
    <property type="gene ID" value="MCU_008182"/>
</dbReference>
<reference evidence="2" key="1">
    <citation type="submission" date="2019-11" db="UniProtKB">
        <authorList>
            <consortium name="WormBaseParasite"/>
        </authorList>
    </citation>
    <scope>IDENTIFICATION</scope>
</reference>
<name>A0A5K3FGH6_MESCO</name>
<evidence type="ECO:0000313" key="2">
    <source>
        <dbReference type="WBParaSite" id="MCU_008182-RA"/>
    </source>
</evidence>
<proteinExistence type="predicted"/>